<evidence type="ECO:0000256" key="1">
    <source>
        <dbReference type="SAM" id="Phobius"/>
    </source>
</evidence>
<feature type="transmembrane region" description="Helical" evidence="1">
    <location>
        <begin position="65"/>
        <end position="83"/>
    </location>
</feature>
<gene>
    <name evidence="2" type="ORF">ANCCAN_02952</name>
</gene>
<evidence type="ECO:0000313" key="2">
    <source>
        <dbReference type="EMBL" id="RCN50939.1"/>
    </source>
</evidence>
<evidence type="ECO:0000313" key="3">
    <source>
        <dbReference type="Proteomes" id="UP000252519"/>
    </source>
</evidence>
<keyword evidence="1" id="KW-0472">Membrane</keyword>
<feature type="transmembrane region" description="Helical" evidence="1">
    <location>
        <begin position="24"/>
        <end position="44"/>
    </location>
</feature>
<proteinExistence type="predicted"/>
<organism evidence="2 3">
    <name type="scientific">Ancylostoma caninum</name>
    <name type="common">Dog hookworm</name>
    <dbReference type="NCBI Taxonomy" id="29170"/>
    <lineage>
        <taxon>Eukaryota</taxon>
        <taxon>Metazoa</taxon>
        <taxon>Ecdysozoa</taxon>
        <taxon>Nematoda</taxon>
        <taxon>Chromadorea</taxon>
        <taxon>Rhabditida</taxon>
        <taxon>Rhabditina</taxon>
        <taxon>Rhabditomorpha</taxon>
        <taxon>Strongyloidea</taxon>
        <taxon>Ancylostomatidae</taxon>
        <taxon>Ancylostomatinae</taxon>
        <taxon>Ancylostoma</taxon>
    </lineage>
</organism>
<accession>A0A368H5N0</accession>
<reference evidence="2 3" key="1">
    <citation type="submission" date="2014-10" db="EMBL/GenBank/DDBJ databases">
        <title>Draft genome of the hookworm Ancylostoma caninum.</title>
        <authorList>
            <person name="Mitreva M."/>
        </authorList>
    </citation>
    <scope>NUCLEOTIDE SEQUENCE [LARGE SCALE GENOMIC DNA]</scope>
    <source>
        <strain evidence="2 3">Baltimore</strain>
    </source>
</reference>
<dbReference type="Proteomes" id="UP000252519">
    <property type="component" value="Unassembled WGS sequence"/>
</dbReference>
<comment type="caution">
    <text evidence="2">The sequence shown here is derived from an EMBL/GenBank/DDBJ whole genome shotgun (WGS) entry which is preliminary data.</text>
</comment>
<dbReference type="EMBL" id="JOJR01000018">
    <property type="protein sequence ID" value="RCN50939.1"/>
    <property type="molecule type" value="Genomic_DNA"/>
</dbReference>
<protein>
    <submittedName>
        <fullName evidence="2">Uncharacterized protein</fullName>
    </submittedName>
</protein>
<dbReference type="AlphaFoldDB" id="A0A368H5N0"/>
<keyword evidence="1" id="KW-1133">Transmembrane helix</keyword>
<keyword evidence="3" id="KW-1185">Reference proteome</keyword>
<sequence length="106" mass="11979">MEDAVHLLPENHILVKYLVRRVKIFGVILVVFTGILIVSGYYSFLRSRSLSSIYVYFSNFKGRSYALCTTLNITLALPIPILSKFLYFEALLYAAVCLVQSGMCTT</sequence>
<name>A0A368H5N0_ANCCA</name>
<keyword evidence="1" id="KW-0812">Transmembrane</keyword>